<reference evidence="2" key="1">
    <citation type="submission" date="2015-11" db="EMBL/GenBank/DDBJ databases">
        <title>De novo transcriptome assembly of four potential Pierce s Disease insect vectors from Arizona vineyards.</title>
        <authorList>
            <person name="Tassone E.E."/>
        </authorList>
    </citation>
    <scope>NUCLEOTIDE SEQUENCE</scope>
</reference>
<dbReference type="GO" id="GO:0031210">
    <property type="term" value="F:phosphatidylcholine binding"/>
    <property type="evidence" value="ECO:0007669"/>
    <property type="project" value="TreeGrafter"/>
</dbReference>
<proteinExistence type="predicted"/>
<dbReference type="GO" id="GO:0005635">
    <property type="term" value="C:nuclear envelope"/>
    <property type="evidence" value="ECO:0007669"/>
    <property type="project" value="TreeGrafter"/>
</dbReference>
<dbReference type="PANTHER" id="PTHR10739:SF13">
    <property type="entry name" value="CHOLINE-PHOSPHATE CYTIDYLYLTRANSFERASE"/>
    <property type="match status" value="1"/>
</dbReference>
<dbReference type="PANTHER" id="PTHR10739">
    <property type="entry name" value="CYTIDYLYLTRANSFERASE"/>
    <property type="match status" value="1"/>
</dbReference>
<keyword evidence="1" id="KW-0175">Coiled coil</keyword>
<gene>
    <name evidence="2" type="ORF">g.2005</name>
</gene>
<feature type="non-terminal residue" evidence="2">
    <location>
        <position position="1"/>
    </location>
</feature>
<dbReference type="InterPro" id="IPR014729">
    <property type="entry name" value="Rossmann-like_a/b/a_fold"/>
</dbReference>
<organism evidence="2">
    <name type="scientific">Homalodisca liturata</name>
    <dbReference type="NCBI Taxonomy" id="320908"/>
    <lineage>
        <taxon>Eukaryota</taxon>
        <taxon>Metazoa</taxon>
        <taxon>Ecdysozoa</taxon>
        <taxon>Arthropoda</taxon>
        <taxon>Hexapoda</taxon>
        <taxon>Insecta</taxon>
        <taxon>Pterygota</taxon>
        <taxon>Neoptera</taxon>
        <taxon>Paraneoptera</taxon>
        <taxon>Hemiptera</taxon>
        <taxon>Auchenorrhyncha</taxon>
        <taxon>Membracoidea</taxon>
        <taxon>Cicadellidae</taxon>
        <taxon>Cicadellinae</taxon>
        <taxon>Proconiini</taxon>
        <taxon>Homalodisca</taxon>
    </lineage>
</organism>
<accession>A0A1B6JY26</accession>
<dbReference type="GO" id="GO:0004105">
    <property type="term" value="F:choline-phosphate cytidylyltransferase activity"/>
    <property type="evidence" value="ECO:0007669"/>
    <property type="project" value="InterPro"/>
</dbReference>
<sequence>IPYASADSEDIYAGLKRSGRFIPTRRTANISTSSLITRLLRDYDKFLRRQILRGISREDLNISSFKESQVRIKEKLNMEIDGLKNELGEIFKRWERQSNLWLGSFIRRFETNRPGWIEKIVRFVKKRRIGEECG</sequence>
<feature type="coiled-coil region" evidence="1">
    <location>
        <begin position="66"/>
        <end position="93"/>
    </location>
</feature>
<dbReference type="AlphaFoldDB" id="A0A1B6JY26"/>
<name>A0A1B6JY26_9HEMI</name>
<dbReference type="Gene3D" id="3.40.50.620">
    <property type="entry name" value="HUPs"/>
    <property type="match status" value="1"/>
</dbReference>
<evidence type="ECO:0000313" key="2">
    <source>
        <dbReference type="EMBL" id="JAT04083.1"/>
    </source>
</evidence>
<dbReference type="InterPro" id="IPR045049">
    <property type="entry name" value="Pcy1-like"/>
</dbReference>
<dbReference type="EMBL" id="GECU01003624">
    <property type="protein sequence ID" value="JAT04083.1"/>
    <property type="molecule type" value="Transcribed_RNA"/>
</dbReference>
<protein>
    <submittedName>
        <fullName evidence="2">Uncharacterized protein</fullName>
    </submittedName>
</protein>
<evidence type="ECO:0000256" key="1">
    <source>
        <dbReference type="SAM" id="Coils"/>
    </source>
</evidence>